<accession>A0ABX2A5Q5</accession>
<sequence>MSVIFGIVSFVLFLFLVCLIVRLVFDWVQVFARDWRPRGIVLILAEAVYTVTDPPLRALRRVIPPLTLGSIRLDLAFLVLFFATSILMNLARALAGTVA</sequence>
<evidence type="ECO:0000313" key="2">
    <source>
        <dbReference type="EMBL" id="NOV96931.1"/>
    </source>
</evidence>
<keyword evidence="1" id="KW-0812">Transmembrane</keyword>
<organism evidence="2 3">
    <name type="scientific">Isoptericola halotolerans</name>
    <dbReference type="NCBI Taxonomy" id="300560"/>
    <lineage>
        <taxon>Bacteria</taxon>
        <taxon>Bacillati</taxon>
        <taxon>Actinomycetota</taxon>
        <taxon>Actinomycetes</taxon>
        <taxon>Micrococcales</taxon>
        <taxon>Promicromonosporaceae</taxon>
        <taxon>Isoptericola</taxon>
    </lineage>
</organism>
<gene>
    <name evidence="2" type="ORF">HDG69_001484</name>
</gene>
<dbReference type="Proteomes" id="UP000757540">
    <property type="component" value="Unassembled WGS sequence"/>
</dbReference>
<comment type="caution">
    <text evidence="2">The sequence shown here is derived from an EMBL/GenBank/DDBJ whole genome shotgun (WGS) entry which is preliminary data.</text>
</comment>
<evidence type="ECO:0000256" key="1">
    <source>
        <dbReference type="SAM" id="Phobius"/>
    </source>
</evidence>
<keyword evidence="1" id="KW-0472">Membrane</keyword>
<dbReference type="Pfam" id="PF02325">
    <property type="entry name" value="CCB3_YggT"/>
    <property type="match status" value="1"/>
</dbReference>
<dbReference type="EMBL" id="JABEZU010000001">
    <property type="protein sequence ID" value="NOV96931.1"/>
    <property type="molecule type" value="Genomic_DNA"/>
</dbReference>
<name>A0ABX2A5Q5_9MICO</name>
<reference evidence="2 3" key="1">
    <citation type="submission" date="2020-05" db="EMBL/GenBank/DDBJ databases">
        <title>Genomic Encyclopedia of Type Strains, Phase III (KMG-III): the genomes of soil and plant-associated and newly described type strains.</title>
        <authorList>
            <person name="Whitman W."/>
        </authorList>
    </citation>
    <scope>NUCLEOTIDE SEQUENCE [LARGE SCALE GENOMIC DNA]</scope>
    <source>
        <strain evidence="2 3">KCTC 19046</strain>
    </source>
</reference>
<protein>
    <submittedName>
        <fullName evidence="2">YggT family protein</fullName>
    </submittedName>
</protein>
<evidence type="ECO:0000313" key="3">
    <source>
        <dbReference type="Proteomes" id="UP000757540"/>
    </source>
</evidence>
<feature type="transmembrane region" description="Helical" evidence="1">
    <location>
        <begin position="6"/>
        <end position="28"/>
    </location>
</feature>
<proteinExistence type="predicted"/>
<keyword evidence="3" id="KW-1185">Reference proteome</keyword>
<feature type="transmembrane region" description="Helical" evidence="1">
    <location>
        <begin position="75"/>
        <end position="95"/>
    </location>
</feature>
<dbReference type="InterPro" id="IPR003425">
    <property type="entry name" value="CCB3/YggT"/>
</dbReference>
<keyword evidence="1" id="KW-1133">Transmembrane helix</keyword>
<dbReference type="RefSeq" id="WP_171783044.1">
    <property type="nucleotide sequence ID" value="NZ_BAAAML010000002.1"/>
</dbReference>